<evidence type="ECO:0000313" key="2">
    <source>
        <dbReference type="EMBL" id="KAJ9536545.1"/>
    </source>
</evidence>
<dbReference type="SUPFAM" id="SSF56219">
    <property type="entry name" value="DNase I-like"/>
    <property type="match status" value="1"/>
</dbReference>
<reference evidence="2" key="1">
    <citation type="submission" date="2023-03" db="EMBL/GenBank/DDBJ databases">
        <title>Chromosome-scale reference genome and RAD-based genetic map of yellow starthistle (Centaurea solstitialis) reveal putative structural variation and QTLs associated with invader traits.</title>
        <authorList>
            <person name="Reatini B."/>
            <person name="Cang F.A."/>
            <person name="Jiang Q."/>
            <person name="Mckibben M.T.W."/>
            <person name="Barker M.S."/>
            <person name="Rieseberg L.H."/>
            <person name="Dlugosch K.M."/>
        </authorList>
    </citation>
    <scope>NUCLEOTIDE SEQUENCE</scope>
    <source>
        <strain evidence="2">CAN-66</strain>
        <tissue evidence="2">Leaf</tissue>
    </source>
</reference>
<dbReference type="PROSITE" id="PS50878">
    <property type="entry name" value="RT_POL"/>
    <property type="match status" value="1"/>
</dbReference>
<dbReference type="SUPFAM" id="SSF56672">
    <property type="entry name" value="DNA/RNA polymerases"/>
    <property type="match status" value="1"/>
</dbReference>
<dbReference type="PANTHER" id="PTHR33116">
    <property type="entry name" value="REVERSE TRANSCRIPTASE ZINC-BINDING DOMAIN-CONTAINING PROTEIN-RELATED-RELATED"/>
    <property type="match status" value="1"/>
</dbReference>
<dbReference type="InterPro" id="IPR036691">
    <property type="entry name" value="Endo/exonu/phosph_ase_sf"/>
</dbReference>
<feature type="domain" description="Reverse transcriptase" evidence="1">
    <location>
        <begin position="962"/>
        <end position="1241"/>
    </location>
</feature>
<dbReference type="Pfam" id="PF14111">
    <property type="entry name" value="DUF4283"/>
    <property type="match status" value="1"/>
</dbReference>
<proteinExistence type="predicted"/>
<evidence type="ECO:0000259" key="1">
    <source>
        <dbReference type="PROSITE" id="PS50878"/>
    </source>
</evidence>
<gene>
    <name evidence="2" type="ORF">OSB04_un000297</name>
</gene>
<dbReference type="EMBL" id="JARYMX010000017">
    <property type="protein sequence ID" value="KAJ9536545.1"/>
    <property type="molecule type" value="Genomic_DNA"/>
</dbReference>
<accession>A0AA38SI14</accession>
<dbReference type="PANTHER" id="PTHR33116:SF78">
    <property type="entry name" value="OS12G0587133 PROTEIN"/>
    <property type="match status" value="1"/>
</dbReference>
<comment type="caution">
    <text evidence="2">The sequence shown here is derived from an EMBL/GenBank/DDBJ whole genome shotgun (WGS) entry which is preliminary data.</text>
</comment>
<name>A0AA38SI14_9ASTR</name>
<dbReference type="CDD" id="cd01650">
    <property type="entry name" value="RT_nLTR_like"/>
    <property type="match status" value="1"/>
</dbReference>
<organism evidence="2 3">
    <name type="scientific">Centaurea solstitialis</name>
    <name type="common">yellow star-thistle</name>
    <dbReference type="NCBI Taxonomy" id="347529"/>
    <lineage>
        <taxon>Eukaryota</taxon>
        <taxon>Viridiplantae</taxon>
        <taxon>Streptophyta</taxon>
        <taxon>Embryophyta</taxon>
        <taxon>Tracheophyta</taxon>
        <taxon>Spermatophyta</taxon>
        <taxon>Magnoliopsida</taxon>
        <taxon>eudicotyledons</taxon>
        <taxon>Gunneridae</taxon>
        <taxon>Pentapetalae</taxon>
        <taxon>asterids</taxon>
        <taxon>campanulids</taxon>
        <taxon>Asterales</taxon>
        <taxon>Asteraceae</taxon>
        <taxon>Carduoideae</taxon>
        <taxon>Cardueae</taxon>
        <taxon>Centaureinae</taxon>
        <taxon>Centaurea</taxon>
    </lineage>
</organism>
<dbReference type="InterPro" id="IPR000477">
    <property type="entry name" value="RT_dom"/>
</dbReference>
<dbReference type="Proteomes" id="UP001172457">
    <property type="component" value="Unassembled WGS sequence"/>
</dbReference>
<dbReference type="InterPro" id="IPR043502">
    <property type="entry name" value="DNA/RNA_pol_sf"/>
</dbReference>
<dbReference type="Gene3D" id="3.60.10.10">
    <property type="entry name" value="Endonuclease/exonuclease/phosphatase"/>
    <property type="match status" value="1"/>
</dbReference>
<dbReference type="Pfam" id="PF00078">
    <property type="entry name" value="RVT_1"/>
    <property type="match status" value="1"/>
</dbReference>
<keyword evidence="3" id="KW-1185">Reference proteome</keyword>
<dbReference type="InterPro" id="IPR025558">
    <property type="entry name" value="DUF4283"/>
</dbReference>
<protein>
    <recommendedName>
        <fullName evidence="1">Reverse transcriptase domain-containing protein</fullName>
    </recommendedName>
</protein>
<sequence>MGFEDILSSADLDTGSTKRPSVFDRLTIDPRLEHKPVVKSNMNFAAAVGKESTNTLNFFPLENKVRSSIRLPIELAKEVMKTHHTALVGYFLGPRVHFLVVLNYVKTVWNKYGFVDAMMNDNGVYFFKFNDVGGCTQVIESGPLMIRGAPLFVSLWDPVKGISKPVHDTCPLWIKLHNVPLVAFNREGIGRIASALGISKQMDACTASMCDKAWGRPGFAKVLVDVWAVGELKKELEVIIPNVNGGDDVTVKIRVEYVWEPLQCSHCLVFGHKISSCVKALMIQKNKQKAKDKEDDGFVTVKRKEWRAKRMDQATTSGIDKSKEEEPAVVVVDNVFGILTDQEVEEPVMEPVLESTTVDKPVVEPVLEPNRVVEQDEESVLEEDTNVMRTESVSKPTQGRTIDPQKQDIPTVHIGVSSGELPIHTPIIEQVTRNFNPNSKPVRGILKNTNRGNVLGQEDSRLRDIGAKQVPKKGDQELCCCWNIRGLNTRIKQGEVKTVIRESGVSFCAIVESHVKPDMLGSICGYVFGQWKWISNAADSPSGTRIILAWDDSVGDVMVLQTNHQFIHCLVKLRGGQDSFFLTIVYGSNSYLERKLLWSGLRKAKVLMGSQPWTIMGDFNSMFFPHDGYGGSSKRNSSMEDFYACIEDIEVLDVSYTGIHYTWTQKPRGGDGLLRKLDRIMANTEFLGRFDGSLVSFNPRGLSDHAFGVLDIKVLKRKKNRGFKFDNHITEHDDFLEVVAMEWSYPVYGSFMHKLLAHLKRLKQPLRKLQNRFGDVSNRVSILRKELDAIQVACDNNPSDSLLLEDLASVVLAYERARLDEEAFYKQRAKIRWLKEGDSNTKFFHNAIKETRCRNHIRTIIDVNGNCVHDDDVGMVFVDHFKNFLGTQERVEIQGIQMDLLTTTLSLADSLHMIRPILDVEIKCALFSIGNDKARGSDGFSAKFFKSAWSVIGNDFLVAIHNFFYSGRLTKEINHTLLCLIPKVPNATRVGDFRPISCCSVLYKVISKVIAERLKPFLAKIIGPTQSAFIPGRRITDNIMMAHELVVGYQRSQGQPRCAFKIDLRKAYDTVDWRFLIGMLQGFGFHPVFCKWINEMLSTSSFSIAINGETHGFFKGAKGLRQGDPISPYLFTIVMEGFSMLLKKCIVEASDFQYHQGCEELQITHLCFADDLFVFTRGDLASVEVLKRALDLFRSASGLEPNLSKSEVFFCNVSQGDRTAILTSIPLRTGLFPIRYLGVPLSPVCLRVADFAPLINKVKARIHDWKSKFLSFGGRKQLVISVLQSMQLYWMMVYVIPSGVIHELEGMFRKFLWAQGDSSKGKCKIAWDAVCKPIQCGGLGFRRLTVWNHAIITKHIWDILIRRNSLWVAWTCFFLDYPC</sequence>
<evidence type="ECO:0000313" key="3">
    <source>
        <dbReference type="Proteomes" id="UP001172457"/>
    </source>
</evidence>